<evidence type="ECO:0000259" key="6">
    <source>
        <dbReference type="Pfam" id="PF13515"/>
    </source>
</evidence>
<reference evidence="7" key="1">
    <citation type="submission" date="2022-06" db="EMBL/GenBank/DDBJ databases">
        <title>Rothia sp. isolated from sandalwood seedling.</title>
        <authorList>
            <person name="Tuikhar N."/>
            <person name="Kirdat K."/>
            <person name="Thorat V."/>
            <person name="Swetha P."/>
            <person name="Padma S."/>
            <person name="Sundararaj R."/>
            <person name="Yadav A."/>
        </authorList>
    </citation>
    <scope>NUCLEOTIDE SEQUENCE</scope>
    <source>
        <strain evidence="7">AR01</strain>
    </source>
</reference>
<gene>
    <name evidence="7" type="ORF">NBM05_09040</name>
</gene>
<proteinExistence type="predicted"/>
<evidence type="ECO:0000313" key="8">
    <source>
        <dbReference type="Proteomes" id="UP001139502"/>
    </source>
</evidence>
<dbReference type="RefSeq" id="WP_254166674.1">
    <property type="nucleotide sequence ID" value="NZ_JANAFB010000019.1"/>
</dbReference>
<feature type="transmembrane region" description="Helical" evidence="5">
    <location>
        <begin position="30"/>
        <end position="49"/>
    </location>
</feature>
<dbReference type="Proteomes" id="UP001139502">
    <property type="component" value="Unassembled WGS sequence"/>
</dbReference>
<keyword evidence="2 5" id="KW-0812">Transmembrane</keyword>
<keyword evidence="3 5" id="KW-1133">Transmembrane helix</keyword>
<dbReference type="GO" id="GO:0016020">
    <property type="term" value="C:membrane"/>
    <property type="evidence" value="ECO:0007669"/>
    <property type="project" value="UniProtKB-SubCell"/>
</dbReference>
<sequence>MGSGKVREAARTASGQLRARARSGYSRVRVGFWQSLQITAAAVGAYYIAEKVLGHTGPLFAATAAIVSLGYGNASAHLRRILEVSIGCTLGIVIGDVLMYFLGRGLAQAALVLLVSILLARFLDNGNIFTTQMGLQAVLIVLLPASVDGPFARSLDAVVGGLCALVIMALVPSDPRREPVRALRRLTQEFATVLREAGSAIGDYDAAEAWHALSRARQTHPLVASLEGALRMGRENARLTLTRRATRADIERYGRIVDGLDNAVRNTRVLTRRIANTIDTVQLRPAAVTALHRALNELADAVDLIGLSLTADTAEARRSFRRRARKSLTRTAGTLDPQAMDVRTYQGEALVMLIRPLTVDLLVATGMTHAEASRVLVTIRQELTEAMGTVDPDDDPREGL</sequence>
<organism evidence="7 8">
    <name type="scientific">Rothia santali</name>
    <dbReference type="NCBI Taxonomy" id="2949643"/>
    <lineage>
        <taxon>Bacteria</taxon>
        <taxon>Bacillati</taxon>
        <taxon>Actinomycetota</taxon>
        <taxon>Actinomycetes</taxon>
        <taxon>Micrococcales</taxon>
        <taxon>Micrococcaceae</taxon>
        <taxon>Rothia</taxon>
    </lineage>
</organism>
<dbReference type="EMBL" id="JANAFB010000019">
    <property type="protein sequence ID" value="MCP3426146.1"/>
    <property type="molecule type" value="Genomic_DNA"/>
</dbReference>
<keyword evidence="8" id="KW-1185">Reference proteome</keyword>
<evidence type="ECO:0000256" key="4">
    <source>
        <dbReference type="ARBA" id="ARBA00023136"/>
    </source>
</evidence>
<comment type="subcellular location">
    <subcellularLocation>
        <location evidence="1">Membrane</location>
        <topology evidence="1">Multi-pass membrane protein</topology>
    </subcellularLocation>
</comment>
<evidence type="ECO:0000256" key="2">
    <source>
        <dbReference type="ARBA" id="ARBA00022692"/>
    </source>
</evidence>
<keyword evidence="4 5" id="KW-0472">Membrane</keyword>
<accession>A0A9X2KLG8</accession>
<feature type="transmembrane region" description="Helical" evidence="5">
    <location>
        <begin position="55"/>
        <end position="74"/>
    </location>
</feature>
<protein>
    <submittedName>
        <fullName evidence="7">FUSC family protein</fullName>
    </submittedName>
</protein>
<comment type="caution">
    <text evidence="7">The sequence shown here is derived from an EMBL/GenBank/DDBJ whole genome shotgun (WGS) entry which is preliminary data.</text>
</comment>
<evidence type="ECO:0000313" key="7">
    <source>
        <dbReference type="EMBL" id="MCP3426146.1"/>
    </source>
</evidence>
<evidence type="ECO:0000256" key="3">
    <source>
        <dbReference type="ARBA" id="ARBA00022989"/>
    </source>
</evidence>
<feature type="transmembrane region" description="Helical" evidence="5">
    <location>
        <begin position="81"/>
        <end position="100"/>
    </location>
</feature>
<dbReference type="Pfam" id="PF13515">
    <property type="entry name" value="FUSC_2"/>
    <property type="match status" value="1"/>
</dbReference>
<name>A0A9X2KLG8_9MICC</name>
<evidence type="ECO:0000256" key="1">
    <source>
        <dbReference type="ARBA" id="ARBA00004141"/>
    </source>
</evidence>
<evidence type="ECO:0000256" key="5">
    <source>
        <dbReference type="SAM" id="Phobius"/>
    </source>
</evidence>
<feature type="domain" description="Integral membrane bound transporter" evidence="6">
    <location>
        <begin position="46"/>
        <end position="167"/>
    </location>
</feature>
<dbReference type="AlphaFoldDB" id="A0A9X2KLG8"/>
<dbReference type="InterPro" id="IPR049453">
    <property type="entry name" value="Memb_transporter_dom"/>
</dbReference>